<dbReference type="PANTHER" id="PTHR39068:SF4">
    <property type="entry name" value="AGAP000382-PA"/>
    <property type="match status" value="1"/>
</dbReference>
<evidence type="ECO:0000256" key="2">
    <source>
        <dbReference type="ARBA" id="ARBA00022737"/>
    </source>
</evidence>
<feature type="compositionally biased region" description="Polar residues" evidence="3">
    <location>
        <begin position="87"/>
        <end position="111"/>
    </location>
</feature>
<dbReference type="RefSeq" id="XP_015042199.1">
    <property type="nucleotide sequence ID" value="XM_015186713.2"/>
</dbReference>
<evidence type="ECO:0000256" key="3">
    <source>
        <dbReference type="SAM" id="MobiDB-lite"/>
    </source>
</evidence>
<keyword evidence="1" id="KW-0193">Cuticle</keyword>
<dbReference type="Bgee" id="FBgn0243737">
    <property type="expression patterns" value="Expressed in adult organism"/>
</dbReference>
<reference evidence="5" key="1">
    <citation type="submission" date="2025-08" db="UniProtKB">
        <authorList>
            <consortium name="RefSeq"/>
        </authorList>
    </citation>
    <scope>IDENTIFICATION</scope>
    <source>
        <strain evidence="5">MV-25-SWS-2005</strain>
        <tissue evidence="5">Whole body</tissue>
    </source>
</reference>
<evidence type="ECO:0000313" key="4">
    <source>
        <dbReference type="Proteomes" id="UP000001819"/>
    </source>
</evidence>
<dbReference type="Proteomes" id="UP000001819">
    <property type="component" value="Chromosome X"/>
</dbReference>
<dbReference type="InParanoid" id="A0A0R3P711"/>
<feature type="region of interest" description="Disordered" evidence="3">
    <location>
        <begin position="82"/>
        <end position="111"/>
    </location>
</feature>
<organism evidence="4 5">
    <name type="scientific">Drosophila pseudoobscura pseudoobscura</name>
    <name type="common">Fruit fly</name>
    <dbReference type="NCBI Taxonomy" id="46245"/>
    <lineage>
        <taxon>Eukaryota</taxon>
        <taxon>Metazoa</taxon>
        <taxon>Ecdysozoa</taxon>
        <taxon>Arthropoda</taxon>
        <taxon>Hexapoda</taxon>
        <taxon>Insecta</taxon>
        <taxon>Pterygota</taxon>
        <taxon>Neoptera</taxon>
        <taxon>Endopterygota</taxon>
        <taxon>Diptera</taxon>
        <taxon>Brachycera</taxon>
        <taxon>Muscomorpha</taxon>
        <taxon>Ephydroidea</taxon>
        <taxon>Drosophilidae</taxon>
        <taxon>Drosophila</taxon>
        <taxon>Sophophora</taxon>
    </lineage>
</organism>
<feature type="region of interest" description="Disordered" evidence="3">
    <location>
        <begin position="1"/>
        <end position="28"/>
    </location>
</feature>
<protein>
    <submittedName>
        <fullName evidence="5">Cuticle protein 16.5 isoform X1</fullName>
    </submittedName>
</protein>
<proteinExistence type="predicted"/>
<dbReference type="STRING" id="46245.A0A0R3P711"/>
<keyword evidence="4" id="KW-1185">Reference proteome</keyword>
<keyword evidence="2" id="KW-0677">Repeat</keyword>
<evidence type="ECO:0000256" key="1">
    <source>
        <dbReference type="ARBA" id="ARBA00022460"/>
    </source>
</evidence>
<dbReference type="GO" id="GO:0042302">
    <property type="term" value="F:structural constituent of cuticle"/>
    <property type="evidence" value="ECO:0007669"/>
    <property type="project" value="UniProtKB-KW"/>
</dbReference>
<dbReference type="GeneID" id="6901021"/>
<dbReference type="PANTHER" id="PTHR39068">
    <property type="entry name" value="LARVAL/PUPAL CUTICLE PROTEIN H1C-LIKE PROTEIN-RELATED"/>
    <property type="match status" value="1"/>
</dbReference>
<accession>A0A6I8VIR0</accession>
<sequence>MEEGSGGRGPTRPKHRQQHQYQQSECERAPHTKRCVSFKVILCVAAMAIACAQAKPGGPAAYSISAPSVDHASVGNTQEHTVKGHYGQSSQSDYASQVQTAHSQSHVQRSSISNDAGLAPAAHYAAPATHAIAAPAIGASYALGVGHTAPAQIQGLAYASHGYAAAPTVAYGGHYGPQYGGGHYAATAPALQLSGVAVGHYGHIGHLGLGAGLGYGYGGYSSGPALSHGYAQVAAAPAQVVKYAATPAYAPGIIGHGYAPAAYAAPAYAAPAYATHLGGPVLKAAVAAPALVHTSVSGHGIHYGY</sequence>
<dbReference type="AlphaFoldDB" id="A0A0R3P711"/>
<evidence type="ECO:0000313" key="5">
    <source>
        <dbReference type="RefSeq" id="XP_015042199.1"/>
    </source>
</evidence>
<accession>A0A0R3P711</accession>
<name>A0A0R3P711_DROPS</name>
<gene>
    <name evidence="5" type="primary">LOC6901021</name>
</gene>
<dbReference type="InterPro" id="IPR022727">
    <property type="entry name" value="Cuticle_C1"/>
</dbReference>